<organism evidence="2 3">
    <name type="scientific">Miscanthus lutarioriparius</name>
    <dbReference type="NCBI Taxonomy" id="422564"/>
    <lineage>
        <taxon>Eukaryota</taxon>
        <taxon>Viridiplantae</taxon>
        <taxon>Streptophyta</taxon>
        <taxon>Embryophyta</taxon>
        <taxon>Tracheophyta</taxon>
        <taxon>Spermatophyta</taxon>
        <taxon>Magnoliopsida</taxon>
        <taxon>Liliopsida</taxon>
        <taxon>Poales</taxon>
        <taxon>Poaceae</taxon>
        <taxon>PACMAD clade</taxon>
        <taxon>Panicoideae</taxon>
        <taxon>Andropogonodae</taxon>
        <taxon>Andropogoneae</taxon>
        <taxon>Saccharinae</taxon>
        <taxon>Miscanthus</taxon>
    </lineage>
</organism>
<dbReference type="GO" id="GO:0048364">
    <property type="term" value="P:root development"/>
    <property type="evidence" value="ECO:0007669"/>
    <property type="project" value="InterPro"/>
</dbReference>
<dbReference type="Proteomes" id="UP000604825">
    <property type="component" value="Unassembled WGS sequence"/>
</dbReference>
<gene>
    <name evidence="2" type="ORF">NCGR_LOCUS29997</name>
</gene>
<feature type="region of interest" description="Disordered" evidence="1">
    <location>
        <begin position="85"/>
        <end position="124"/>
    </location>
</feature>
<accession>A0A811PJ35</accession>
<evidence type="ECO:0000313" key="3">
    <source>
        <dbReference type="Proteomes" id="UP000604825"/>
    </source>
</evidence>
<dbReference type="InterPro" id="IPR004320">
    <property type="entry name" value="BPS1_pln"/>
</dbReference>
<evidence type="ECO:0000313" key="2">
    <source>
        <dbReference type="EMBL" id="CAD6245703.1"/>
    </source>
</evidence>
<dbReference type="EMBL" id="CAJGYO010000007">
    <property type="protein sequence ID" value="CAD6245703.1"/>
    <property type="molecule type" value="Genomic_DNA"/>
</dbReference>
<feature type="compositionally biased region" description="Low complexity" evidence="1">
    <location>
        <begin position="88"/>
        <end position="99"/>
    </location>
</feature>
<dbReference type="GO" id="GO:0048367">
    <property type="term" value="P:shoot system development"/>
    <property type="evidence" value="ECO:0007669"/>
    <property type="project" value="InterPro"/>
</dbReference>
<name>A0A811PJ35_9POAL</name>
<dbReference type="PANTHER" id="PTHR33070:SF42">
    <property type="entry name" value="OS08G0551250 PROTEIN"/>
    <property type="match status" value="1"/>
</dbReference>
<reference evidence="2" key="1">
    <citation type="submission" date="2020-10" db="EMBL/GenBank/DDBJ databases">
        <authorList>
            <person name="Han B."/>
            <person name="Lu T."/>
            <person name="Zhao Q."/>
            <person name="Huang X."/>
            <person name="Zhao Y."/>
        </authorList>
    </citation>
    <scope>NUCLEOTIDE SEQUENCE</scope>
</reference>
<comment type="caution">
    <text evidence="2">The sequence shown here is derived from an EMBL/GenBank/DDBJ whole genome shotgun (WGS) entry which is preliminary data.</text>
</comment>
<dbReference type="OrthoDB" id="1701699at2759"/>
<proteinExistence type="predicted"/>
<sequence length="222" mass="24022">MEQQLRALRQHVLVASSSSSSAAAMAGALEGVARVYDEHAESLARSAARADRVEDELEASVALLDACAAARDVLGAMRARAWRRGHARTPGGSAAAPARARGRRRRPRPSWTGATRFRKRGGSPLPSWSASWWRCPGVCPRSAASGRVGRRRPAAGPRASPGYMLTASSLSSKDSHDGEGALRAQRDLRALVDTIRQLEDGLELLFRRLVQCRVCLLNTRSF</sequence>
<protein>
    <submittedName>
        <fullName evidence="2">Uncharacterized protein</fullName>
    </submittedName>
</protein>
<dbReference type="AlphaFoldDB" id="A0A811PJ35"/>
<evidence type="ECO:0000256" key="1">
    <source>
        <dbReference type="SAM" id="MobiDB-lite"/>
    </source>
</evidence>
<keyword evidence="3" id="KW-1185">Reference proteome</keyword>
<dbReference type="Pfam" id="PF03087">
    <property type="entry name" value="BPS1"/>
    <property type="match status" value="1"/>
</dbReference>
<feature type="region of interest" description="Disordered" evidence="1">
    <location>
        <begin position="142"/>
        <end position="163"/>
    </location>
</feature>
<dbReference type="PANTHER" id="PTHR33070">
    <property type="entry name" value="OS06G0725500 PROTEIN"/>
    <property type="match status" value="1"/>
</dbReference>